<dbReference type="RefSeq" id="WP_346581448.1">
    <property type="nucleotide sequence ID" value="NZ_JBDJLH010000008.1"/>
</dbReference>
<feature type="transmembrane region" description="Helical" evidence="6">
    <location>
        <begin position="426"/>
        <end position="447"/>
    </location>
</feature>
<feature type="domain" description="ABC3 transporter permease C-terminal" evidence="7">
    <location>
        <begin position="288"/>
        <end position="405"/>
    </location>
</feature>
<evidence type="ECO:0000256" key="6">
    <source>
        <dbReference type="SAM" id="Phobius"/>
    </source>
</evidence>
<feature type="transmembrane region" description="Helical" evidence="6">
    <location>
        <begin position="21"/>
        <end position="41"/>
    </location>
</feature>
<name>A0ABV0BTZ2_9SPHI</name>
<dbReference type="Pfam" id="PF02687">
    <property type="entry name" value="FtsX"/>
    <property type="match status" value="2"/>
</dbReference>
<evidence type="ECO:0000256" key="3">
    <source>
        <dbReference type="ARBA" id="ARBA00022692"/>
    </source>
</evidence>
<organism evidence="9 10">
    <name type="scientific">Sphingobacterium kitahiroshimense</name>
    <dbReference type="NCBI Taxonomy" id="470446"/>
    <lineage>
        <taxon>Bacteria</taxon>
        <taxon>Pseudomonadati</taxon>
        <taxon>Bacteroidota</taxon>
        <taxon>Sphingobacteriia</taxon>
        <taxon>Sphingobacteriales</taxon>
        <taxon>Sphingobacteriaceae</taxon>
        <taxon>Sphingobacterium</taxon>
    </lineage>
</organism>
<feature type="domain" description="MacB-like periplasmic core" evidence="8">
    <location>
        <begin position="20"/>
        <end position="239"/>
    </location>
</feature>
<dbReference type="InterPro" id="IPR050250">
    <property type="entry name" value="Macrolide_Exporter_MacB"/>
</dbReference>
<feature type="transmembrane region" description="Helical" evidence="6">
    <location>
        <begin position="378"/>
        <end position="405"/>
    </location>
</feature>
<dbReference type="EMBL" id="JBDJNQ010000005">
    <property type="protein sequence ID" value="MEN5378191.1"/>
    <property type="molecule type" value="Genomic_DNA"/>
</dbReference>
<comment type="subcellular location">
    <subcellularLocation>
        <location evidence="1">Cell membrane</location>
        <topology evidence="1">Multi-pass membrane protein</topology>
    </subcellularLocation>
</comment>
<dbReference type="InterPro" id="IPR003838">
    <property type="entry name" value="ABC3_permease_C"/>
</dbReference>
<evidence type="ECO:0000256" key="1">
    <source>
        <dbReference type="ARBA" id="ARBA00004651"/>
    </source>
</evidence>
<feature type="transmembrane region" description="Helical" evidence="6">
    <location>
        <begin position="287"/>
        <end position="305"/>
    </location>
</feature>
<keyword evidence="3 6" id="KW-0812">Transmembrane</keyword>
<feature type="transmembrane region" description="Helical" evidence="6">
    <location>
        <begin position="758"/>
        <end position="782"/>
    </location>
</feature>
<dbReference type="InterPro" id="IPR025857">
    <property type="entry name" value="MacB_PCD"/>
</dbReference>
<proteinExistence type="predicted"/>
<keyword evidence="4 6" id="KW-1133">Transmembrane helix</keyword>
<keyword evidence="10" id="KW-1185">Reference proteome</keyword>
<accession>A0ABV0BTZ2</accession>
<evidence type="ECO:0000313" key="9">
    <source>
        <dbReference type="EMBL" id="MEN5378191.1"/>
    </source>
</evidence>
<sequence length="799" mass="89867">MLKNYIKIAWRSLWKNRFFSILNIFGLAISLSVAILLITYGRQELSFNKQFKKEANIYRVLLESNGKYNYEKWSNLPNAVGPAMQDDIPEVKSTARLVRLDFTGFGSVRANDNNFIEKNIYLTDSSLFNVFDVEFIEGNSLTAFSNPKNVVISSSKKSKIFGEGSALNKKIIINQRDTLNISGVFQDFPANSSFEGDIFLNMMDSWMGKDLYWSNASYYTFCLLNKHADPAQIAKKTTALIDKYIPKENQYFTQFYLQPLSQVHLQSQDLRDNMSTREGNMKTVKTVFFLSFLIILIACINYMNLATARSQKNAKEVGINKVLGAHRNQIKFRFYIETGIIAFLSITLGIVLALVALPLFNHVIGSGIAVSNLFTLENIGICLTIWLIITLVGGSYPAFMMANIPSLSLMKNIITQGKVTHYLRKGLVIFQFTCSIILIIGVIIISLQMRHISRKDLGYQPTNIVTIPIRAVPSMDKLKNIKESIQKLTGTVSIATLQTFPGFGESGKTMHKPGDTNEGLPIKTSSSLEAIVPTLGLQLIAGKDLPENLAPTDSNCYILINEVVSAYLGFKNASDAVGQIIPTEMASNSIIVGVVRNFNFQSLKESIGGYIYYRMHNPTESYRYLLVRYDTQNVSSYITQIQQLFTQQVPEAAFDYQFLDEHIKKYYTAENRTNHIISTFSILTIFIACLGLFGLVAFTAQQRKKEIGVRKVLGSSTFKIVQLLSGHFISLIILSLFIAIPIAWWLFSHWLQDFNDRIAFPLWSFAIAGLFALIIAFVTVGYQALKAALINPVESLRDE</sequence>
<protein>
    <submittedName>
        <fullName evidence="9">FtsX-like permease family protein</fullName>
    </submittedName>
</protein>
<keyword evidence="2" id="KW-1003">Cell membrane</keyword>
<gene>
    <name evidence="9" type="ORF">ABE541_13055</name>
</gene>
<evidence type="ECO:0000259" key="8">
    <source>
        <dbReference type="Pfam" id="PF12704"/>
    </source>
</evidence>
<evidence type="ECO:0000256" key="2">
    <source>
        <dbReference type="ARBA" id="ARBA00022475"/>
    </source>
</evidence>
<dbReference type="Proteomes" id="UP001409291">
    <property type="component" value="Unassembled WGS sequence"/>
</dbReference>
<dbReference type="PANTHER" id="PTHR30572:SF18">
    <property type="entry name" value="ABC-TYPE MACROLIDE FAMILY EXPORT SYSTEM PERMEASE COMPONENT 2"/>
    <property type="match status" value="1"/>
</dbReference>
<evidence type="ECO:0000256" key="4">
    <source>
        <dbReference type="ARBA" id="ARBA00022989"/>
    </source>
</evidence>
<feature type="transmembrane region" description="Helical" evidence="6">
    <location>
        <begin position="334"/>
        <end position="358"/>
    </location>
</feature>
<keyword evidence="5 6" id="KW-0472">Membrane</keyword>
<evidence type="ECO:0000256" key="5">
    <source>
        <dbReference type="ARBA" id="ARBA00023136"/>
    </source>
</evidence>
<reference evidence="9 10" key="1">
    <citation type="submission" date="2024-04" db="EMBL/GenBank/DDBJ databases">
        <title>WGS of bacteria from Torrens River.</title>
        <authorList>
            <person name="Wyrsch E.R."/>
            <person name="Drigo B."/>
        </authorList>
    </citation>
    <scope>NUCLEOTIDE SEQUENCE [LARGE SCALE GENOMIC DNA]</scope>
    <source>
        <strain evidence="9 10">TWI391</strain>
    </source>
</reference>
<dbReference type="Pfam" id="PF12704">
    <property type="entry name" value="MacB_PCD"/>
    <property type="match status" value="1"/>
</dbReference>
<feature type="transmembrane region" description="Helical" evidence="6">
    <location>
        <begin position="680"/>
        <end position="700"/>
    </location>
</feature>
<feature type="transmembrane region" description="Helical" evidence="6">
    <location>
        <begin position="721"/>
        <end position="746"/>
    </location>
</feature>
<feature type="domain" description="ABC3 transporter permease C-terminal" evidence="7">
    <location>
        <begin position="679"/>
        <end position="792"/>
    </location>
</feature>
<comment type="caution">
    <text evidence="9">The sequence shown here is derived from an EMBL/GenBank/DDBJ whole genome shotgun (WGS) entry which is preliminary data.</text>
</comment>
<evidence type="ECO:0000313" key="10">
    <source>
        <dbReference type="Proteomes" id="UP001409291"/>
    </source>
</evidence>
<evidence type="ECO:0000259" key="7">
    <source>
        <dbReference type="Pfam" id="PF02687"/>
    </source>
</evidence>
<dbReference type="PANTHER" id="PTHR30572">
    <property type="entry name" value="MEMBRANE COMPONENT OF TRANSPORTER-RELATED"/>
    <property type="match status" value="1"/>
</dbReference>